<evidence type="ECO:0000256" key="1">
    <source>
        <dbReference type="SAM" id="Phobius"/>
    </source>
</evidence>
<keyword evidence="3" id="KW-1185">Reference proteome</keyword>
<name>A0A8J5XN59_DIALT</name>
<dbReference type="AlphaFoldDB" id="A0A8J5XN59"/>
<gene>
    <name evidence="2" type="ORF">KFE25_008101</name>
</gene>
<dbReference type="Proteomes" id="UP000751190">
    <property type="component" value="Unassembled WGS sequence"/>
</dbReference>
<feature type="transmembrane region" description="Helical" evidence="1">
    <location>
        <begin position="98"/>
        <end position="116"/>
    </location>
</feature>
<keyword evidence="1" id="KW-0812">Transmembrane</keyword>
<sequence>MARQFLAAAFFALSAFKLGWLVVAPIFLAAEQRRSDAAEADLRRVCRARQPPWALWRRERLAAECSARALAELRGTQSFPPPSLVLKHQDFPSVLSTHHLGAAVWCGAGIAQFALRRNSAAERQRHRLVGRLHLLGVALLTAGFVQICRHDLHFDRDFRAAYADVPARDEREHRLGVLVLCGLQAWFVLTAGKAWAAARARRIDAHSAWMPQRRRNVCTGR</sequence>
<keyword evidence="1" id="KW-1133">Transmembrane helix</keyword>
<evidence type="ECO:0000313" key="3">
    <source>
        <dbReference type="Proteomes" id="UP000751190"/>
    </source>
</evidence>
<evidence type="ECO:0000313" key="2">
    <source>
        <dbReference type="EMBL" id="KAG8466722.1"/>
    </source>
</evidence>
<proteinExistence type="predicted"/>
<keyword evidence="1" id="KW-0472">Membrane</keyword>
<feature type="transmembrane region" description="Helical" evidence="1">
    <location>
        <begin position="175"/>
        <end position="196"/>
    </location>
</feature>
<reference evidence="2" key="1">
    <citation type="submission" date="2021-05" db="EMBL/GenBank/DDBJ databases">
        <title>The genome of the haptophyte Pavlova lutheri (Diacronema luteri, Pavlovales) - a model for lipid biosynthesis in eukaryotic algae.</title>
        <authorList>
            <person name="Hulatt C.J."/>
            <person name="Posewitz M.C."/>
        </authorList>
    </citation>
    <scope>NUCLEOTIDE SEQUENCE</scope>
    <source>
        <strain evidence="2">NIVA-4/92</strain>
    </source>
</reference>
<dbReference type="EMBL" id="JAGTXO010000007">
    <property type="protein sequence ID" value="KAG8466722.1"/>
    <property type="molecule type" value="Genomic_DNA"/>
</dbReference>
<accession>A0A8J5XN59</accession>
<protein>
    <submittedName>
        <fullName evidence="2">Uncharacterized protein</fullName>
    </submittedName>
</protein>
<feature type="transmembrane region" description="Helical" evidence="1">
    <location>
        <begin position="128"/>
        <end position="147"/>
    </location>
</feature>
<comment type="caution">
    <text evidence="2">The sequence shown here is derived from an EMBL/GenBank/DDBJ whole genome shotgun (WGS) entry which is preliminary data.</text>
</comment>
<organism evidence="2 3">
    <name type="scientific">Diacronema lutheri</name>
    <name type="common">Unicellular marine alga</name>
    <name type="synonym">Monochrysis lutheri</name>
    <dbReference type="NCBI Taxonomy" id="2081491"/>
    <lineage>
        <taxon>Eukaryota</taxon>
        <taxon>Haptista</taxon>
        <taxon>Haptophyta</taxon>
        <taxon>Pavlovophyceae</taxon>
        <taxon>Pavlovales</taxon>
        <taxon>Pavlovaceae</taxon>
        <taxon>Diacronema</taxon>
    </lineage>
</organism>